<dbReference type="InterPro" id="IPR036770">
    <property type="entry name" value="Ankyrin_rpt-contain_sf"/>
</dbReference>
<dbReference type="Proteomes" id="UP001162131">
    <property type="component" value="Unassembled WGS sequence"/>
</dbReference>
<accession>A0AAU9IDU3</accession>
<dbReference type="Gene3D" id="1.25.40.20">
    <property type="entry name" value="Ankyrin repeat-containing domain"/>
    <property type="match status" value="1"/>
</dbReference>
<evidence type="ECO:0000313" key="2">
    <source>
        <dbReference type="Proteomes" id="UP001162131"/>
    </source>
</evidence>
<name>A0AAU9IDU3_9CILI</name>
<organism evidence="1 2">
    <name type="scientific">Blepharisma stoltei</name>
    <dbReference type="NCBI Taxonomy" id="1481888"/>
    <lineage>
        <taxon>Eukaryota</taxon>
        <taxon>Sar</taxon>
        <taxon>Alveolata</taxon>
        <taxon>Ciliophora</taxon>
        <taxon>Postciliodesmatophora</taxon>
        <taxon>Heterotrichea</taxon>
        <taxon>Heterotrichida</taxon>
        <taxon>Blepharismidae</taxon>
        <taxon>Blepharisma</taxon>
    </lineage>
</organism>
<comment type="caution">
    <text evidence="1">The sequence shown here is derived from an EMBL/GenBank/DDBJ whole genome shotgun (WGS) entry which is preliminary data.</text>
</comment>
<sequence length="348" mass="40048">MGCNSSIQTNSQSELLQRVKQCIERNNSKVLHSLIISQQSRLHGRLLLNDPIAEVEGLRLNSLGYALWLGRAYLFRYMYETLGASLSVLEDLLRSQRTSILGLICQRGHLDILQYYLPLYMSTYSNPKIDENISLDFDNSFDNKIFYTYTPIQTACELGHMCILDYVFLHFKDTKPPEELDIHMQDSLTGENCALIAARTGNYPMMKFLYERCKADFKVLNNSYENAIQIAALGSTTGDGDYLACIKFLVEKIGVDLKYNYEETLLHIQSYSLRNYVEKKLKDVGINASKSEIEKKYEIRWPKDDKKLDGLFFDLKKCEMDDDLLSMPSQITFTEGLTVSFINEVRNL</sequence>
<evidence type="ECO:0008006" key="3">
    <source>
        <dbReference type="Google" id="ProtNLM"/>
    </source>
</evidence>
<dbReference type="EMBL" id="CAJZBQ010000004">
    <property type="protein sequence ID" value="CAG9311501.1"/>
    <property type="molecule type" value="Genomic_DNA"/>
</dbReference>
<keyword evidence="2" id="KW-1185">Reference proteome</keyword>
<dbReference type="SUPFAM" id="SSF48403">
    <property type="entry name" value="Ankyrin repeat"/>
    <property type="match status" value="1"/>
</dbReference>
<proteinExistence type="predicted"/>
<dbReference type="AlphaFoldDB" id="A0AAU9IDU3"/>
<reference evidence="1" key="1">
    <citation type="submission" date="2021-09" db="EMBL/GenBank/DDBJ databases">
        <authorList>
            <consortium name="AG Swart"/>
            <person name="Singh M."/>
            <person name="Singh A."/>
            <person name="Seah K."/>
            <person name="Emmerich C."/>
        </authorList>
    </citation>
    <scope>NUCLEOTIDE SEQUENCE</scope>
    <source>
        <strain evidence="1">ATCC30299</strain>
    </source>
</reference>
<protein>
    <recommendedName>
        <fullName evidence="3">Ankyrin repeat protein</fullName>
    </recommendedName>
</protein>
<gene>
    <name evidence="1" type="ORF">BSTOLATCC_MIC3790</name>
</gene>
<evidence type="ECO:0000313" key="1">
    <source>
        <dbReference type="EMBL" id="CAG9311501.1"/>
    </source>
</evidence>